<proteinExistence type="predicted"/>
<feature type="transmembrane region" description="Helical" evidence="1">
    <location>
        <begin position="230"/>
        <end position="252"/>
    </location>
</feature>
<evidence type="ECO:0000313" key="2">
    <source>
        <dbReference type="EMBL" id="CAD9231162.1"/>
    </source>
</evidence>
<sequence length="279" mass="30617">MNRQFYSDHILPEGANLPSWAESVEPIRRLPKVPLRLHGIFSSVLFFLGLATVIISVAAVARQQGAISAGQFGAVKFPTLGAFGIRIGAIVFGVFLMIFSWISCVASENGVCGKIVRMCLVLIELILIVALLVVGSLAVHESSHPSQTVQTLMVDAWNAVVAQAEANGTEWLCSVQLSNNCEGFWDRECESCPPPSTCSNPSCLNCPNFTSVHGCGQKLLVLYRSWFNPVGILAILCALFLCFDFVTLVYLLPCFEVQDGDYVLLRRRERMEGIGYDTY</sequence>
<dbReference type="AlphaFoldDB" id="A0A7S1TDK8"/>
<evidence type="ECO:0000256" key="1">
    <source>
        <dbReference type="SAM" id="Phobius"/>
    </source>
</evidence>
<dbReference type="EMBL" id="HBGH01006031">
    <property type="protein sequence ID" value="CAD9231162.1"/>
    <property type="molecule type" value="Transcribed_RNA"/>
</dbReference>
<keyword evidence="1" id="KW-0472">Membrane</keyword>
<keyword evidence="1" id="KW-1133">Transmembrane helix</keyword>
<accession>A0A7S1TDK8</accession>
<protein>
    <submittedName>
        <fullName evidence="2">Uncharacterized protein</fullName>
    </submittedName>
</protein>
<name>A0A7S1TDK8_9RHOD</name>
<feature type="transmembrane region" description="Helical" evidence="1">
    <location>
        <begin position="37"/>
        <end position="61"/>
    </location>
</feature>
<gene>
    <name evidence="2" type="ORF">CCAE0312_LOCUS3218</name>
</gene>
<keyword evidence="1" id="KW-0812">Transmembrane</keyword>
<organism evidence="2">
    <name type="scientific">Compsopogon caeruleus</name>
    <dbReference type="NCBI Taxonomy" id="31354"/>
    <lineage>
        <taxon>Eukaryota</taxon>
        <taxon>Rhodophyta</taxon>
        <taxon>Compsopogonophyceae</taxon>
        <taxon>Compsopogonales</taxon>
        <taxon>Compsopogonaceae</taxon>
        <taxon>Compsopogon</taxon>
    </lineage>
</organism>
<feature type="transmembrane region" description="Helical" evidence="1">
    <location>
        <begin position="118"/>
        <end position="139"/>
    </location>
</feature>
<feature type="transmembrane region" description="Helical" evidence="1">
    <location>
        <begin position="81"/>
        <end position="106"/>
    </location>
</feature>
<reference evidence="2" key="1">
    <citation type="submission" date="2021-01" db="EMBL/GenBank/DDBJ databases">
        <authorList>
            <person name="Corre E."/>
            <person name="Pelletier E."/>
            <person name="Niang G."/>
            <person name="Scheremetjew M."/>
            <person name="Finn R."/>
            <person name="Kale V."/>
            <person name="Holt S."/>
            <person name="Cochrane G."/>
            <person name="Meng A."/>
            <person name="Brown T."/>
            <person name="Cohen L."/>
        </authorList>
    </citation>
    <scope>NUCLEOTIDE SEQUENCE</scope>
    <source>
        <strain evidence="2">SAG 36.94</strain>
    </source>
</reference>